<evidence type="ECO:0000256" key="1">
    <source>
        <dbReference type="SAM" id="MobiDB-lite"/>
    </source>
</evidence>
<proteinExistence type="predicted"/>
<name>A0ABQ5BNR3_9ASTR</name>
<feature type="region of interest" description="Disordered" evidence="1">
    <location>
        <begin position="194"/>
        <end position="213"/>
    </location>
</feature>
<keyword evidence="3" id="KW-1185">Reference proteome</keyword>
<dbReference type="Proteomes" id="UP001151760">
    <property type="component" value="Unassembled WGS sequence"/>
</dbReference>
<evidence type="ECO:0000313" key="2">
    <source>
        <dbReference type="EMBL" id="GJT16476.1"/>
    </source>
</evidence>
<protein>
    <submittedName>
        <fullName evidence="2">Uncharacterized protein</fullName>
    </submittedName>
</protein>
<feature type="compositionally biased region" description="Polar residues" evidence="1">
    <location>
        <begin position="194"/>
        <end position="203"/>
    </location>
</feature>
<sequence>MDLGDETSDCLRMNRWNLIIRRSLSLKPLTQSKKESLGNVITAGMIQSPSYKTGGDRDQDLVMVSIVSLVGLTFNQELNTRAVVLVTVQIDLMEESFSVQSPSEGVFSSVIQAAHMQRGEEDEETGLFVIRSDSQTQTEDSFTFVSKFRFSKCIVSLDPSFVKLRGVMNALPVEPIHSKGSYKNEFIQETSGTATNVRGASSSHGKREVNASSSTSLSVSTQYKWQRSQARGVFGSAVLRLSAQLDHPLSALFMLLPFYAQLDHPL</sequence>
<gene>
    <name evidence="2" type="ORF">Tco_0875182</name>
</gene>
<reference evidence="2" key="2">
    <citation type="submission" date="2022-01" db="EMBL/GenBank/DDBJ databases">
        <authorList>
            <person name="Yamashiro T."/>
            <person name="Shiraishi A."/>
            <person name="Satake H."/>
            <person name="Nakayama K."/>
        </authorList>
    </citation>
    <scope>NUCLEOTIDE SEQUENCE</scope>
</reference>
<evidence type="ECO:0000313" key="3">
    <source>
        <dbReference type="Proteomes" id="UP001151760"/>
    </source>
</evidence>
<dbReference type="EMBL" id="BQNB010013477">
    <property type="protein sequence ID" value="GJT16476.1"/>
    <property type="molecule type" value="Genomic_DNA"/>
</dbReference>
<comment type="caution">
    <text evidence="2">The sequence shown here is derived from an EMBL/GenBank/DDBJ whole genome shotgun (WGS) entry which is preliminary data.</text>
</comment>
<organism evidence="2 3">
    <name type="scientific">Tanacetum coccineum</name>
    <dbReference type="NCBI Taxonomy" id="301880"/>
    <lineage>
        <taxon>Eukaryota</taxon>
        <taxon>Viridiplantae</taxon>
        <taxon>Streptophyta</taxon>
        <taxon>Embryophyta</taxon>
        <taxon>Tracheophyta</taxon>
        <taxon>Spermatophyta</taxon>
        <taxon>Magnoliopsida</taxon>
        <taxon>eudicotyledons</taxon>
        <taxon>Gunneridae</taxon>
        <taxon>Pentapetalae</taxon>
        <taxon>asterids</taxon>
        <taxon>campanulids</taxon>
        <taxon>Asterales</taxon>
        <taxon>Asteraceae</taxon>
        <taxon>Asteroideae</taxon>
        <taxon>Anthemideae</taxon>
        <taxon>Anthemidinae</taxon>
        <taxon>Tanacetum</taxon>
    </lineage>
</organism>
<accession>A0ABQ5BNR3</accession>
<reference evidence="2" key="1">
    <citation type="journal article" date="2022" name="Int. J. Mol. Sci.">
        <title>Draft Genome of Tanacetum Coccineum: Genomic Comparison of Closely Related Tanacetum-Family Plants.</title>
        <authorList>
            <person name="Yamashiro T."/>
            <person name="Shiraishi A."/>
            <person name="Nakayama K."/>
            <person name="Satake H."/>
        </authorList>
    </citation>
    <scope>NUCLEOTIDE SEQUENCE</scope>
</reference>